<name>A0A8J3UPJ8_9ACTN</name>
<dbReference type="AlphaFoldDB" id="A0A8J3UPJ8"/>
<accession>A0A8J3UPJ8</accession>
<comment type="caution">
    <text evidence="1">The sequence shown here is derived from an EMBL/GenBank/DDBJ whole genome shotgun (WGS) entry which is preliminary data.</text>
</comment>
<proteinExistence type="predicted"/>
<organism evidence="1 2">
    <name type="scientific">Planotetraspora silvatica</name>
    <dbReference type="NCBI Taxonomy" id="234614"/>
    <lineage>
        <taxon>Bacteria</taxon>
        <taxon>Bacillati</taxon>
        <taxon>Actinomycetota</taxon>
        <taxon>Actinomycetes</taxon>
        <taxon>Streptosporangiales</taxon>
        <taxon>Streptosporangiaceae</taxon>
        <taxon>Planotetraspora</taxon>
    </lineage>
</organism>
<keyword evidence="2" id="KW-1185">Reference proteome</keyword>
<dbReference type="EMBL" id="BOOQ01000038">
    <property type="protein sequence ID" value="GII48998.1"/>
    <property type="molecule type" value="Genomic_DNA"/>
</dbReference>
<evidence type="ECO:0000313" key="2">
    <source>
        <dbReference type="Proteomes" id="UP000644610"/>
    </source>
</evidence>
<protein>
    <submittedName>
        <fullName evidence="1">Uncharacterized protein</fullName>
    </submittedName>
</protein>
<sequence length="99" mass="10511">MIGEVSPSCRRDTATCRPAWLPPTISVPLLIGPPESGVGTAASVEMARHSEPAMGDTAGPYVTWNPLPRLGNTIKPLKATDVPVDFVLGADHRIVELCH</sequence>
<gene>
    <name evidence="1" type="ORF">Psi02_54220</name>
</gene>
<reference evidence="1" key="1">
    <citation type="submission" date="2021-01" db="EMBL/GenBank/DDBJ databases">
        <title>Whole genome shotgun sequence of Planotetraspora silvatica NBRC 100141.</title>
        <authorList>
            <person name="Komaki H."/>
            <person name="Tamura T."/>
        </authorList>
    </citation>
    <scope>NUCLEOTIDE SEQUENCE</scope>
    <source>
        <strain evidence="1">NBRC 100141</strain>
    </source>
</reference>
<evidence type="ECO:0000313" key="1">
    <source>
        <dbReference type="EMBL" id="GII48998.1"/>
    </source>
</evidence>
<dbReference type="Proteomes" id="UP000644610">
    <property type="component" value="Unassembled WGS sequence"/>
</dbReference>